<evidence type="ECO:0000313" key="7">
    <source>
        <dbReference type="RefSeq" id="XP_028143453.1"/>
    </source>
</evidence>
<dbReference type="InterPro" id="IPR036249">
    <property type="entry name" value="Thioredoxin-like_sf"/>
</dbReference>
<dbReference type="PANTHER" id="PTHR43968">
    <property type="match status" value="1"/>
</dbReference>
<organism evidence="7">
    <name type="scientific">Diabrotica virgifera virgifera</name>
    <name type="common">western corn rootworm</name>
    <dbReference type="NCBI Taxonomy" id="50390"/>
    <lineage>
        <taxon>Eukaryota</taxon>
        <taxon>Metazoa</taxon>
        <taxon>Ecdysozoa</taxon>
        <taxon>Arthropoda</taxon>
        <taxon>Hexapoda</taxon>
        <taxon>Insecta</taxon>
        <taxon>Pterygota</taxon>
        <taxon>Neoptera</taxon>
        <taxon>Endopterygota</taxon>
        <taxon>Coleoptera</taxon>
        <taxon>Polyphaga</taxon>
        <taxon>Cucujiformia</taxon>
        <taxon>Chrysomeloidea</taxon>
        <taxon>Chrysomelidae</taxon>
        <taxon>Galerucinae</taxon>
        <taxon>Diabroticina</taxon>
        <taxon>Diabroticites</taxon>
        <taxon>Diabrotica</taxon>
    </lineage>
</organism>
<dbReference type="InterPro" id="IPR005442">
    <property type="entry name" value="GST_omega"/>
</dbReference>
<dbReference type="SUPFAM" id="SSF47616">
    <property type="entry name" value="GST C-terminal domain-like"/>
    <property type="match status" value="1"/>
</dbReference>
<dbReference type="PROSITE" id="PS50404">
    <property type="entry name" value="GST_NTER"/>
    <property type="match status" value="1"/>
</dbReference>
<dbReference type="GO" id="GO:0006749">
    <property type="term" value="P:glutathione metabolic process"/>
    <property type="evidence" value="ECO:0007669"/>
    <property type="project" value="TreeGrafter"/>
</dbReference>
<dbReference type="EnsemblMetazoa" id="XM_050645132.1">
    <property type="protein sequence ID" value="XP_050501089.1"/>
    <property type="gene ID" value="LOC126881092"/>
</dbReference>
<dbReference type="Pfam" id="PF13417">
    <property type="entry name" value="GST_N_3"/>
    <property type="match status" value="1"/>
</dbReference>
<keyword evidence="2" id="KW-0560">Oxidoreductase</keyword>
<dbReference type="InterPro" id="IPR004045">
    <property type="entry name" value="Glutathione_S-Trfase_N"/>
</dbReference>
<dbReference type="PANTHER" id="PTHR43968:SF6">
    <property type="entry name" value="GLUTATHIONE S-TRANSFERASE OMEGA"/>
    <property type="match status" value="1"/>
</dbReference>
<reference evidence="7" key="1">
    <citation type="submission" date="2025-04" db="UniProtKB">
        <authorList>
            <consortium name="RefSeq"/>
        </authorList>
    </citation>
    <scope>IDENTIFICATION</scope>
    <source>
        <tissue evidence="7">Whole insect</tissue>
    </source>
</reference>
<dbReference type="GO" id="GO:0004364">
    <property type="term" value="F:glutathione transferase activity"/>
    <property type="evidence" value="ECO:0007669"/>
    <property type="project" value="InterPro"/>
</dbReference>
<accession>A0A6P7GEQ9</accession>
<dbReference type="GO" id="GO:0005737">
    <property type="term" value="C:cytoplasm"/>
    <property type="evidence" value="ECO:0007669"/>
    <property type="project" value="InterPro"/>
</dbReference>
<evidence type="ECO:0000259" key="3">
    <source>
        <dbReference type="PROSITE" id="PS50404"/>
    </source>
</evidence>
<dbReference type="InParanoid" id="A0A6P7GEQ9"/>
<name>A0A6P7GEQ9_DIAVI</name>
<dbReference type="InterPro" id="IPR010987">
    <property type="entry name" value="Glutathione-S-Trfase_C-like"/>
</dbReference>
<keyword evidence="6" id="KW-1185">Reference proteome</keyword>
<evidence type="ECO:0000313" key="5">
    <source>
        <dbReference type="EnsemblMetazoa" id="XP_050501089.1"/>
    </source>
</evidence>
<dbReference type="PRINTS" id="PR01625">
    <property type="entry name" value="GSTRNSFRASEO"/>
</dbReference>
<dbReference type="PROSITE" id="PS51354">
    <property type="entry name" value="GLUTAREDOXIN_2"/>
    <property type="match status" value="1"/>
</dbReference>
<evidence type="ECO:0000256" key="1">
    <source>
        <dbReference type="ARBA" id="ARBA00011067"/>
    </source>
</evidence>
<comment type="similarity">
    <text evidence="1">Belongs to the GST superfamily. Omega family.</text>
</comment>
<dbReference type="SUPFAM" id="SSF52833">
    <property type="entry name" value="Thioredoxin-like"/>
    <property type="match status" value="1"/>
</dbReference>
<dbReference type="GO" id="GO:0045174">
    <property type="term" value="F:glutathione dehydrogenase (ascorbate) activity"/>
    <property type="evidence" value="ECO:0007669"/>
    <property type="project" value="TreeGrafter"/>
</dbReference>
<dbReference type="OrthoDB" id="4951845at2759"/>
<dbReference type="AlphaFoldDB" id="A0A6P7GEQ9"/>
<proteinExistence type="inferred from homology"/>
<dbReference type="SFLD" id="SFLDS00019">
    <property type="entry name" value="Glutathione_Transferase_(cytos"/>
    <property type="match status" value="1"/>
</dbReference>
<dbReference type="Gene3D" id="3.40.30.10">
    <property type="entry name" value="Glutaredoxin"/>
    <property type="match status" value="1"/>
</dbReference>
<evidence type="ECO:0000256" key="2">
    <source>
        <dbReference type="ARBA" id="ARBA00023002"/>
    </source>
</evidence>
<dbReference type="InterPro" id="IPR036282">
    <property type="entry name" value="Glutathione-S-Trfase_C_sf"/>
</dbReference>
<dbReference type="Pfam" id="PF13410">
    <property type="entry name" value="GST_C_2"/>
    <property type="match status" value="1"/>
</dbReference>
<evidence type="ECO:0000259" key="4">
    <source>
        <dbReference type="PROSITE" id="PS50405"/>
    </source>
</evidence>
<dbReference type="FunFam" id="3.40.30.10:FF:000123">
    <property type="entry name" value="Glutathione transferase o1"/>
    <property type="match status" value="1"/>
</dbReference>
<protein>
    <submittedName>
        <fullName evidence="7">Pyrimidodiazepine synthase-like</fullName>
    </submittedName>
</protein>
<sequence>MNSSHLSKGSKAPPPLKGHKIRLYSNRFCPYSQRVILVLDAKKISYEVVNINLSNKPEWLFDRVPGGKVPALEVENGEFIWESLIIVDYLEERYHQHHLYPKDPLQKAKDRILIEQFNRVINTMYRIMVNIGRMNVNDDEVISTGLSTFEKELRERGTPFFGGTKPGMLDYMIWPWCERAEILKVFGNQHLLRRDKYKKLMEWRNQMTEETTVKKSLLHSDYHIKYLQSYRAGMPDYDLILNSN</sequence>
<dbReference type="FunCoup" id="A0A6P7GEQ9">
    <property type="interactions" value="628"/>
</dbReference>
<dbReference type="InterPro" id="IPR040079">
    <property type="entry name" value="Glutathione_S-Trfase"/>
</dbReference>
<dbReference type="Proteomes" id="UP001652700">
    <property type="component" value="Unplaced"/>
</dbReference>
<dbReference type="Gene3D" id="1.20.1050.10">
    <property type="match status" value="1"/>
</dbReference>
<evidence type="ECO:0000313" key="6">
    <source>
        <dbReference type="Proteomes" id="UP001652700"/>
    </source>
</evidence>
<dbReference type="FunFam" id="1.20.1050.10:FF:000009">
    <property type="entry name" value="Glutathione S-transferase omega-1"/>
    <property type="match status" value="1"/>
</dbReference>
<gene>
    <name evidence="7" type="primary">LOC114337238</name>
</gene>
<dbReference type="RefSeq" id="XP_028143453.1">
    <property type="nucleotide sequence ID" value="XM_028287652.1"/>
</dbReference>
<dbReference type="SFLD" id="SFLDG00358">
    <property type="entry name" value="Main_(cytGST)"/>
    <property type="match status" value="1"/>
</dbReference>
<dbReference type="PROSITE" id="PS50405">
    <property type="entry name" value="GST_CTER"/>
    <property type="match status" value="1"/>
</dbReference>
<dbReference type="InterPro" id="IPR050983">
    <property type="entry name" value="GST_Omega/HSP26"/>
</dbReference>
<reference evidence="5" key="2">
    <citation type="submission" date="2025-05" db="UniProtKB">
        <authorList>
            <consortium name="EnsemblMetazoa"/>
        </authorList>
    </citation>
    <scope>IDENTIFICATION</scope>
</reference>
<feature type="domain" description="GST C-terminal" evidence="4">
    <location>
        <begin position="103"/>
        <end position="227"/>
    </location>
</feature>
<feature type="domain" description="GST N-terminal" evidence="3">
    <location>
        <begin position="19"/>
        <end position="98"/>
    </location>
</feature>